<dbReference type="Proteomes" id="UP000008561">
    <property type="component" value="Chromosome"/>
</dbReference>
<sequence>MEISKLFSLENKTALVTGGSMGIGRATALAFADAGADVAIVSRKMENLAPVAEEIKAKGKRCLPVAAHVGRMDQLPAIVEQVVAEFGQIDILVNNAATSPAYATIFEAQEKLWDSIIGLNLKGLYFLSQAVARVMEEKGAGGSIINVSSIDGFAPQAQVGIYSISKAGVNMATRSMALELAPHKIRVNAIAPGATRTKLFEGLFAFLPEDEREKQIQQIGQAFPLGRVAVPDDMVGLMLYLASDASAYMTGQVVAVEGGVLLHGGL</sequence>
<dbReference type="NCBIfam" id="NF005559">
    <property type="entry name" value="PRK07231.1"/>
    <property type="match status" value="1"/>
</dbReference>
<dbReference type="InterPro" id="IPR036291">
    <property type="entry name" value="NAD(P)-bd_dom_sf"/>
</dbReference>
<dbReference type="Gene3D" id="3.40.50.720">
    <property type="entry name" value="NAD(P)-binding Rossmann-like Domain"/>
    <property type="match status" value="1"/>
</dbReference>
<keyword evidence="3" id="KW-1185">Reference proteome</keyword>
<dbReference type="STRING" id="96561.Dole_2662"/>
<dbReference type="OrthoDB" id="9804774at2"/>
<dbReference type="InterPro" id="IPR002347">
    <property type="entry name" value="SDR_fam"/>
</dbReference>
<protein>
    <submittedName>
        <fullName evidence="2">Short-chain dehydrogenase/reductase SDR</fullName>
    </submittedName>
</protein>
<dbReference type="GO" id="GO:0016616">
    <property type="term" value="F:oxidoreductase activity, acting on the CH-OH group of donors, NAD or NADP as acceptor"/>
    <property type="evidence" value="ECO:0007669"/>
    <property type="project" value="TreeGrafter"/>
</dbReference>
<dbReference type="RefSeq" id="WP_012176076.1">
    <property type="nucleotide sequence ID" value="NC_009943.1"/>
</dbReference>
<proteinExistence type="inferred from homology"/>
<dbReference type="PRINTS" id="PR00081">
    <property type="entry name" value="GDHRDH"/>
</dbReference>
<organism evidence="2 3">
    <name type="scientific">Desulfosudis oleivorans (strain DSM 6200 / JCM 39069 / Hxd3)</name>
    <name type="common">Desulfococcus oleovorans</name>
    <dbReference type="NCBI Taxonomy" id="96561"/>
    <lineage>
        <taxon>Bacteria</taxon>
        <taxon>Pseudomonadati</taxon>
        <taxon>Thermodesulfobacteriota</taxon>
        <taxon>Desulfobacteria</taxon>
        <taxon>Desulfobacterales</taxon>
        <taxon>Desulfosudaceae</taxon>
        <taxon>Desulfosudis</taxon>
    </lineage>
</organism>
<dbReference type="FunFam" id="3.40.50.720:FF:000084">
    <property type="entry name" value="Short-chain dehydrogenase reductase"/>
    <property type="match status" value="1"/>
</dbReference>
<dbReference type="Pfam" id="PF13561">
    <property type="entry name" value="adh_short_C2"/>
    <property type="match status" value="1"/>
</dbReference>
<evidence type="ECO:0000313" key="3">
    <source>
        <dbReference type="Proteomes" id="UP000008561"/>
    </source>
</evidence>
<evidence type="ECO:0000256" key="1">
    <source>
        <dbReference type="ARBA" id="ARBA00006484"/>
    </source>
</evidence>
<dbReference type="AlphaFoldDB" id="A8ZX86"/>
<dbReference type="SUPFAM" id="SSF51735">
    <property type="entry name" value="NAD(P)-binding Rossmann-fold domains"/>
    <property type="match status" value="1"/>
</dbReference>
<dbReference type="CDD" id="cd05233">
    <property type="entry name" value="SDR_c"/>
    <property type="match status" value="1"/>
</dbReference>
<evidence type="ECO:0000313" key="2">
    <source>
        <dbReference type="EMBL" id="ABW68465.1"/>
    </source>
</evidence>
<dbReference type="eggNOG" id="COG1028">
    <property type="taxonomic scope" value="Bacteria"/>
</dbReference>
<dbReference type="EMBL" id="CP000859">
    <property type="protein sequence ID" value="ABW68465.1"/>
    <property type="molecule type" value="Genomic_DNA"/>
</dbReference>
<dbReference type="KEGG" id="dol:Dole_2662"/>
<name>A8ZX86_DESOH</name>
<dbReference type="PANTHER" id="PTHR42760">
    <property type="entry name" value="SHORT-CHAIN DEHYDROGENASES/REDUCTASES FAMILY MEMBER"/>
    <property type="match status" value="1"/>
</dbReference>
<gene>
    <name evidence="2" type="ordered locus">Dole_2662</name>
</gene>
<accession>A8ZX86</accession>
<reference evidence="2 3" key="1">
    <citation type="submission" date="2007-10" db="EMBL/GenBank/DDBJ databases">
        <title>Complete sequence of Desulfococcus oleovorans Hxd3.</title>
        <authorList>
            <consortium name="US DOE Joint Genome Institute"/>
            <person name="Copeland A."/>
            <person name="Lucas S."/>
            <person name="Lapidus A."/>
            <person name="Barry K."/>
            <person name="Glavina del Rio T."/>
            <person name="Dalin E."/>
            <person name="Tice H."/>
            <person name="Pitluck S."/>
            <person name="Kiss H."/>
            <person name="Brettin T."/>
            <person name="Bruce D."/>
            <person name="Detter J.C."/>
            <person name="Han C."/>
            <person name="Schmutz J."/>
            <person name="Larimer F."/>
            <person name="Land M."/>
            <person name="Hauser L."/>
            <person name="Kyrpides N."/>
            <person name="Kim E."/>
            <person name="Wawrik B."/>
            <person name="Richardson P."/>
        </authorList>
    </citation>
    <scope>NUCLEOTIDE SEQUENCE [LARGE SCALE GENOMIC DNA]</scope>
    <source>
        <strain evidence="3">DSM 6200 / JCM 39069 / Hxd3</strain>
    </source>
</reference>
<comment type="similarity">
    <text evidence="1">Belongs to the short-chain dehydrogenases/reductases (SDR) family.</text>
</comment>
<dbReference type="PRINTS" id="PR00080">
    <property type="entry name" value="SDRFAMILY"/>
</dbReference>
<dbReference type="HOGENOM" id="CLU_010194_1_3_7"/>